<protein>
    <submittedName>
        <fullName evidence="1">Uncharacterized protein</fullName>
    </submittedName>
</protein>
<dbReference type="Proteomes" id="UP000432350">
    <property type="component" value="Unassembled WGS sequence"/>
</dbReference>
<proteinExistence type="predicted"/>
<sequence length="60" mass="7073">MAVALIICIAFMLPFVGRSALRFLKKYMELSYNSKLESENEKIKNFERISCRLRNKILCK</sequence>
<dbReference type="EMBL" id="CABWMV010000007">
    <property type="protein sequence ID" value="VXC68370.1"/>
    <property type="molecule type" value="Genomic_DNA"/>
</dbReference>
<organism evidence="1 2">
    <name type="scientific">Sphingobacterium multivorum</name>
    <dbReference type="NCBI Taxonomy" id="28454"/>
    <lineage>
        <taxon>Bacteria</taxon>
        <taxon>Pseudomonadati</taxon>
        <taxon>Bacteroidota</taxon>
        <taxon>Sphingobacteriia</taxon>
        <taxon>Sphingobacteriales</taxon>
        <taxon>Sphingobacteriaceae</taxon>
        <taxon>Sphingobacterium</taxon>
    </lineage>
</organism>
<reference evidence="1 2" key="1">
    <citation type="submission" date="2019-10" db="EMBL/GenBank/DDBJ databases">
        <authorList>
            <person name="Karimi E."/>
        </authorList>
    </citation>
    <scope>NUCLEOTIDE SEQUENCE [LARGE SCALE GENOMIC DNA]</scope>
    <source>
        <strain evidence="1">Sphingobacterium sp. 8BC</strain>
    </source>
</reference>
<gene>
    <name evidence="1" type="ORF">SPHINGO8BC_150467</name>
</gene>
<accession>A0A654AKP3</accession>
<evidence type="ECO:0000313" key="2">
    <source>
        <dbReference type="Proteomes" id="UP000432350"/>
    </source>
</evidence>
<name>A0A654AKP3_SPHMU</name>
<dbReference type="AlphaFoldDB" id="A0A654AKP3"/>
<evidence type="ECO:0000313" key="1">
    <source>
        <dbReference type="EMBL" id="VXC68370.1"/>
    </source>
</evidence>